<name>A0AA39IS73_9BILA</name>
<dbReference type="SUPFAM" id="SSF51445">
    <property type="entry name" value="(Trans)glycosidases"/>
    <property type="match status" value="1"/>
</dbReference>
<feature type="signal peptide" evidence="1">
    <location>
        <begin position="1"/>
        <end position="17"/>
    </location>
</feature>
<protein>
    <recommendedName>
        <fullName evidence="4">Lysozyme</fullName>
    </recommendedName>
</protein>
<gene>
    <name evidence="2" type="ORF">QR680_010985</name>
</gene>
<dbReference type="PANTHER" id="PTHR23208">
    <property type="entry name" value="LYSOZYME PROTEIN"/>
    <property type="match status" value="1"/>
</dbReference>
<sequence>MQLPFLLVATFVAFTNAQIPQAIGYGVDLTQYGSLQNFQCIRNLRYSYAFVGVYNSFGNGSIFYHAAQNVVNAQYAGLNVHIVHSPAPQSVKSGAVQFYESYNALRAANIIPHTIFLQITSPISWPNNPQRNIAFITDFVNAAARANVHVAFYTNWYDWQQITANWVTTPRLLWYWNTLGNGVQASGADDFNDFRPFGGFTSAHIGVKQYTRKLGACGVVFNRNRFVTNLVLAQAQAVRLDVKKQEAKQ</sequence>
<dbReference type="Gene3D" id="3.20.20.80">
    <property type="entry name" value="Glycosidases"/>
    <property type="match status" value="1"/>
</dbReference>
<dbReference type="InterPro" id="IPR017853">
    <property type="entry name" value="GH"/>
</dbReference>
<accession>A0AA39IS73</accession>
<dbReference type="GO" id="GO:0045087">
    <property type="term" value="P:innate immune response"/>
    <property type="evidence" value="ECO:0007669"/>
    <property type="project" value="TreeGrafter"/>
</dbReference>
<dbReference type="InterPro" id="IPR051595">
    <property type="entry name" value="GH25_Enzymes"/>
</dbReference>
<dbReference type="GO" id="GO:0007165">
    <property type="term" value="P:signal transduction"/>
    <property type="evidence" value="ECO:0007669"/>
    <property type="project" value="TreeGrafter"/>
</dbReference>
<organism evidence="2 3">
    <name type="scientific">Steinernema hermaphroditum</name>
    <dbReference type="NCBI Taxonomy" id="289476"/>
    <lineage>
        <taxon>Eukaryota</taxon>
        <taxon>Metazoa</taxon>
        <taxon>Ecdysozoa</taxon>
        <taxon>Nematoda</taxon>
        <taxon>Chromadorea</taxon>
        <taxon>Rhabditida</taxon>
        <taxon>Tylenchina</taxon>
        <taxon>Panagrolaimomorpha</taxon>
        <taxon>Strongyloidoidea</taxon>
        <taxon>Steinernematidae</taxon>
        <taxon>Steinernema</taxon>
    </lineage>
</organism>
<dbReference type="Proteomes" id="UP001175271">
    <property type="component" value="Unassembled WGS sequence"/>
</dbReference>
<keyword evidence="3" id="KW-1185">Reference proteome</keyword>
<dbReference type="AlphaFoldDB" id="A0AA39IS73"/>
<evidence type="ECO:0000256" key="1">
    <source>
        <dbReference type="SAM" id="SignalP"/>
    </source>
</evidence>
<dbReference type="PANTHER" id="PTHR23208:SF36">
    <property type="entry name" value="LYSOZYME-RELATED"/>
    <property type="match status" value="1"/>
</dbReference>
<evidence type="ECO:0008006" key="4">
    <source>
        <dbReference type="Google" id="ProtNLM"/>
    </source>
</evidence>
<reference evidence="2" key="1">
    <citation type="submission" date="2023-06" db="EMBL/GenBank/DDBJ databases">
        <title>Genomic analysis of the entomopathogenic nematode Steinernema hermaphroditum.</title>
        <authorList>
            <person name="Schwarz E.M."/>
            <person name="Heppert J.K."/>
            <person name="Baniya A."/>
            <person name="Schwartz H.T."/>
            <person name="Tan C.-H."/>
            <person name="Antoshechkin I."/>
            <person name="Sternberg P.W."/>
            <person name="Goodrich-Blair H."/>
            <person name="Dillman A.R."/>
        </authorList>
    </citation>
    <scope>NUCLEOTIDE SEQUENCE</scope>
    <source>
        <strain evidence="2">PS9179</strain>
        <tissue evidence="2">Whole animal</tissue>
    </source>
</reference>
<keyword evidence="1" id="KW-0732">Signal</keyword>
<comment type="caution">
    <text evidence="2">The sequence shown here is derived from an EMBL/GenBank/DDBJ whole genome shotgun (WGS) entry which is preliminary data.</text>
</comment>
<proteinExistence type="predicted"/>
<feature type="chain" id="PRO_5041404747" description="Lysozyme" evidence="1">
    <location>
        <begin position="18"/>
        <end position="249"/>
    </location>
</feature>
<evidence type="ECO:0000313" key="3">
    <source>
        <dbReference type="Proteomes" id="UP001175271"/>
    </source>
</evidence>
<dbReference type="EMBL" id="JAUCMV010000001">
    <property type="protein sequence ID" value="KAK0428744.1"/>
    <property type="molecule type" value="Genomic_DNA"/>
</dbReference>
<evidence type="ECO:0000313" key="2">
    <source>
        <dbReference type="EMBL" id="KAK0428744.1"/>
    </source>
</evidence>